<dbReference type="EMBL" id="PYVF01000008">
    <property type="protein sequence ID" value="PTB89909.1"/>
    <property type="molecule type" value="Genomic_DNA"/>
</dbReference>
<dbReference type="InterPro" id="IPR002347">
    <property type="entry name" value="SDR_fam"/>
</dbReference>
<dbReference type="GO" id="GO:0016616">
    <property type="term" value="F:oxidoreductase activity, acting on the CH-OH group of donors, NAD or NADP as acceptor"/>
    <property type="evidence" value="ECO:0007669"/>
    <property type="project" value="TreeGrafter"/>
</dbReference>
<comment type="caution">
    <text evidence="2">The sequence shown here is derived from an EMBL/GenBank/DDBJ whole genome shotgun (WGS) entry which is preliminary data.</text>
</comment>
<evidence type="ECO:0000313" key="2">
    <source>
        <dbReference type="EMBL" id="PTB89909.1"/>
    </source>
</evidence>
<protein>
    <submittedName>
        <fullName evidence="2">Short-chain dehydrogenase</fullName>
    </submittedName>
</protein>
<dbReference type="PANTHER" id="PTHR45458:SF1">
    <property type="entry name" value="SHORT CHAIN DEHYDROGENASE"/>
    <property type="match status" value="1"/>
</dbReference>
<organism evidence="2 4">
    <name type="scientific">Pseudidiomarina aestuarii</name>
    <dbReference type="NCBI Taxonomy" id="624146"/>
    <lineage>
        <taxon>Bacteria</taxon>
        <taxon>Pseudomonadati</taxon>
        <taxon>Pseudomonadota</taxon>
        <taxon>Gammaproteobacteria</taxon>
        <taxon>Alteromonadales</taxon>
        <taxon>Idiomarinaceae</taxon>
        <taxon>Pseudidiomarina</taxon>
    </lineage>
</organism>
<dbReference type="CDD" id="cd05325">
    <property type="entry name" value="carb_red_sniffer_like_SDR_c"/>
    <property type="match status" value="1"/>
</dbReference>
<dbReference type="EMBL" id="PYVG01000015">
    <property type="protein sequence ID" value="PTB89346.1"/>
    <property type="molecule type" value="Genomic_DNA"/>
</dbReference>
<evidence type="ECO:0000313" key="4">
    <source>
        <dbReference type="Proteomes" id="UP000242087"/>
    </source>
</evidence>
<dbReference type="SUPFAM" id="SSF51735">
    <property type="entry name" value="NAD(P)-binding Rossmann-fold domains"/>
    <property type="match status" value="1"/>
</dbReference>
<sequence length="219" mass="23244">MHILITGANRGIGLALTRRYLDRGDQVTAVCRSASPELRELDCNVIEGIDVTDTDALQKLSAELKNTSIDILINNAGLLSRESLGDLGVESIRKQFDVNAIGPLLVTDALRPSLGKGSKVALITSRMGSMADNGSGAYYGYRMSKAALNAAGVSLANDLKDSGIAVGLLHPGFVQTEMVNNAGDISADEAAKRLVDRIDELTLENTGSFRHSNGETLPF</sequence>
<dbReference type="InterPro" id="IPR036291">
    <property type="entry name" value="NAD(P)-bd_dom_sf"/>
</dbReference>
<proteinExistence type="predicted"/>
<dbReference type="Gene3D" id="3.40.50.720">
    <property type="entry name" value="NAD(P)-binding Rossmann-like Domain"/>
    <property type="match status" value="1"/>
</dbReference>
<dbReference type="Pfam" id="PF00106">
    <property type="entry name" value="adh_short"/>
    <property type="match status" value="1"/>
</dbReference>
<dbReference type="InterPro" id="IPR052184">
    <property type="entry name" value="SDR_enzymes"/>
</dbReference>
<reference evidence="3 4" key="1">
    <citation type="submission" date="2018-03" db="EMBL/GenBank/DDBJ databases">
        <title>Cross-interface Injection: A General Nanoliter Liquid Handling Method Applied to Single Cells Genome Amplification Automated Nanoliter Liquid Handling Applied to Single Cell Multiple Displacement Amplification.</title>
        <authorList>
            <person name="Yun J."/>
            <person name="Xu P."/>
            <person name="Xu J."/>
            <person name="Dai X."/>
            <person name="Wang Y."/>
            <person name="Zheng X."/>
            <person name="Cao C."/>
            <person name="Yi Q."/>
            <person name="Zhu Y."/>
            <person name="Wang L."/>
            <person name="Dong Z."/>
            <person name="Huang Y."/>
            <person name="Huang L."/>
            <person name="Du W."/>
        </authorList>
    </citation>
    <scope>NUCLEOTIDE SEQUENCE [LARGE SCALE GENOMIC DNA]</scope>
    <source>
        <strain evidence="2 4">A12-4</strain>
        <strain evidence="1 3">A9-4</strain>
    </source>
</reference>
<name>A0A2T4D689_9GAMM</name>
<dbReference type="AlphaFoldDB" id="A0A2T4D689"/>
<dbReference type="PRINTS" id="PR00081">
    <property type="entry name" value="GDHRDH"/>
</dbReference>
<dbReference type="Proteomes" id="UP000242087">
    <property type="component" value="Unassembled WGS sequence"/>
</dbReference>
<dbReference type="Proteomes" id="UP000241514">
    <property type="component" value="Unassembled WGS sequence"/>
</dbReference>
<evidence type="ECO:0000313" key="3">
    <source>
        <dbReference type="Proteomes" id="UP000241514"/>
    </source>
</evidence>
<evidence type="ECO:0000313" key="1">
    <source>
        <dbReference type="EMBL" id="PTB89346.1"/>
    </source>
</evidence>
<accession>A0A2T4D689</accession>
<dbReference type="PANTHER" id="PTHR45458">
    <property type="entry name" value="SHORT-CHAIN DEHYDROGENASE/REDUCTASE SDR"/>
    <property type="match status" value="1"/>
</dbReference>
<gene>
    <name evidence="2" type="ORF">C9927_01135</name>
    <name evidence="1" type="ORF">C9928_03745</name>
</gene>